<dbReference type="EMBL" id="JBHSNW010000008">
    <property type="protein sequence ID" value="MFC5817236.1"/>
    <property type="molecule type" value="Genomic_DNA"/>
</dbReference>
<dbReference type="RefSeq" id="WP_219543963.1">
    <property type="nucleotide sequence ID" value="NZ_JAHKRN010000006.1"/>
</dbReference>
<comment type="caution">
    <text evidence="2">The sequence shown here is derived from an EMBL/GenBank/DDBJ whole genome shotgun (WGS) entry which is preliminary data.</text>
</comment>
<dbReference type="Proteomes" id="UP001596096">
    <property type="component" value="Unassembled WGS sequence"/>
</dbReference>
<evidence type="ECO:0000313" key="3">
    <source>
        <dbReference type="Proteomes" id="UP001596096"/>
    </source>
</evidence>
<gene>
    <name evidence="2" type="ORF">ACFPUY_19230</name>
</gene>
<proteinExistence type="predicted"/>
<keyword evidence="2" id="KW-0548">Nucleotidyltransferase</keyword>
<dbReference type="GO" id="GO:0016779">
    <property type="term" value="F:nucleotidyltransferase activity"/>
    <property type="evidence" value="ECO:0007669"/>
    <property type="project" value="UniProtKB-KW"/>
</dbReference>
<keyword evidence="3" id="KW-1185">Reference proteome</keyword>
<feature type="region of interest" description="Disordered" evidence="1">
    <location>
        <begin position="195"/>
        <end position="241"/>
    </location>
</feature>
<protein>
    <submittedName>
        <fullName evidence="2">ThiF family adenylyltransferase</fullName>
    </submittedName>
</protein>
<name>A0ABW1BX96_9ACTN</name>
<keyword evidence="2" id="KW-0808">Transferase</keyword>
<sequence>MRPRVHPALPRVDRDERTLQLGAHPGRAVVLTGLSRAARRWLDRLDGVRDLAGALREARSAGLPEVAARDLLDQLGRSGVLDDAGGPALPLPLAELDRMRPDLDAMDLAGAAPGGGRESLLRRARSRVRVYGAGRVGAQVVALLAAGGVGGIRVFDPEPTRPRDLVPGGLTWAEVGMPRQDGAVAVAARLAHPGEGGEVTGVARGGEGRDGPRPARSGGGKRSRAGDGEGRPAGAGDGGVRAARAGAGRVAAGQRRAVSGLGERAVVEVRAGGPYLGDGTERPDLVILTPVRPLDMVLVNELTALGIPHLLGSAFEGHGSAGPLVVPGQTACLHCLDLTRRDHDPAWPVVTAGLGGYPPGEIACDASLAASVAAAVAGHALNFLDGHASAVTNGTTDISPDRYWKHRSWTIHPQCRCIRTYPYPLTMVMSATCDSQAQVTTDEGGKRHLG</sequence>
<evidence type="ECO:0000313" key="2">
    <source>
        <dbReference type="EMBL" id="MFC5817236.1"/>
    </source>
</evidence>
<evidence type="ECO:0000256" key="1">
    <source>
        <dbReference type="SAM" id="MobiDB-lite"/>
    </source>
</evidence>
<accession>A0ABW1BX96</accession>
<organism evidence="2 3">
    <name type="scientific">Nonomuraea harbinensis</name>
    <dbReference type="NCBI Taxonomy" id="1286938"/>
    <lineage>
        <taxon>Bacteria</taxon>
        <taxon>Bacillati</taxon>
        <taxon>Actinomycetota</taxon>
        <taxon>Actinomycetes</taxon>
        <taxon>Streptosporangiales</taxon>
        <taxon>Streptosporangiaceae</taxon>
        <taxon>Nonomuraea</taxon>
    </lineage>
</organism>
<feature type="compositionally biased region" description="Gly residues" evidence="1">
    <location>
        <begin position="195"/>
        <end position="205"/>
    </location>
</feature>
<reference evidence="3" key="1">
    <citation type="journal article" date="2019" name="Int. J. Syst. Evol. Microbiol.">
        <title>The Global Catalogue of Microorganisms (GCM) 10K type strain sequencing project: providing services to taxonomists for standard genome sequencing and annotation.</title>
        <authorList>
            <consortium name="The Broad Institute Genomics Platform"/>
            <consortium name="The Broad Institute Genome Sequencing Center for Infectious Disease"/>
            <person name="Wu L."/>
            <person name="Ma J."/>
        </authorList>
    </citation>
    <scope>NUCLEOTIDE SEQUENCE [LARGE SCALE GENOMIC DNA]</scope>
    <source>
        <strain evidence="3">CGMCC 4.7106</strain>
    </source>
</reference>